<comment type="caution">
    <text evidence="3">The sequence shown here is derived from an EMBL/GenBank/DDBJ whole genome shotgun (WGS) entry which is preliminary data.</text>
</comment>
<dbReference type="AlphaFoldDB" id="A0A8H4QT14"/>
<name>A0A8H4QT14_9AGAR</name>
<evidence type="ECO:0000313" key="3">
    <source>
        <dbReference type="EMBL" id="KAF4616832.1"/>
    </source>
</evidence>
<feature type="domain" description="T6SS Phospholipase effector Tle1-like catalytic" evidence="2">
    <location>
        <begin position="34"/>
        <end position="322"/>
    </location>
</feature>
<accession>A0A8H4QT14</accession>
<dbReference type="PANTHER" id="PTHR33840:SF2">
    <property type="entry name" value="TLE1 PHOSPHOLIPASE DOMAIN-CONTAINING PROTEIN"/>
    <property type="match status" value="1"/>
</dbReference>
<organism evidence="3 4">
    <name type="scientific">Agrocybe pediades</name>
    <dbReference type="NCBI Taxonomy" id="84607"/>
    <lineage>
        <taxon>Eukaryota</taxon>
        <taxon>Fungi</taxon>
        <taxon>Dikarya</taxon>
        <taxon>Basidiomycota</taxon>
        <taxon>Agaricomycotina</taxon>
        <taxon>Agaricomycetes</taxon>
        <taxon>Agaricomycetidae</taxon>
        <taxon>Agaricales</taxon>
        <taxon>Agaricineae</taxon>
        <taxon>Strophariaceae</taxon>
        <taxon>Agrocybe</taxon>
    </lineage>
</organism>
<reference evidence="3 4" key="1">
    <citation type="submission" date="2019-12" db="EMBL/GenBank/DDBJ databases">
        <authorList>
            <person name="Floudas D."/>
            <person name="Bentzer J."/>
            <person name="Ahren D."/>
            <person name="Johansson T."/>
            <person name="Persson P."/>
            <person name="Tunlid A."/>
        </authorList>
    </citation>
    <scope>NUCLEOTIDE SEQUENCE [LARGE SCALE GENOMIC DNA]</scope>
    <source>
        <strain evidence="3 4">CBS 102.39</strain>
    </source>
</reference>
<dbReference type="PANTHER" id="PTHR33840">
    <property type="match status" value="1"/>
</dbReference>
<dbReference type="InterPro" id="IPR018712">
    <property type="entry name" value="Tle1-like_cat"/>
</dbReference>
<proteinExistence type="predicted"/>
<evidence type="ECO:0000313" key="4">
    <source>
        <dbReference type="Proteomes" id="UP000521872"/>
    </source>
</evidence>
<dbReference type="Proteomes" id="UP000521872">
    <property type="component" value="Unassembled WGS sequence"/>
</dbReference>
<evidence type="ECO:0000256" key="1">
    <source>
        <dbReference type="SAM" id="MobiDB-lite"/>
    </source>
</evidence>
<protein>
    <recommendedName>
        <fullName evidence="2">T6SS Phospholipase effector Tle1-like catalytic domain-containing protein</fullName>
    </recommendedName>
</protein>
<dbReference type="EMBL" id="JAACJL010000031">
    <property type="protein sequence ID" value="KAF4616832.1"/>
    <property type="molecule type" value="Genomic_DNA"/>
</dbReference>
<sequence length="534" mass="60140">MRIPFFSTTPKAEEPKAVEAPKATVPPSSPNRARTLVLCFDGTGDQEDDDNTNVVELRKLLKIENEEEQCIYYQTGIGTYRQKLPGVKEPVKIPIVAGISQKLDQATAWSLGEHVSVAYYWLVEHYRPGDKICMFGFSRGSYTARALAGMLFKVGLLPKEHIDQVQAAYKSYENSKDLEAWQASEAFHDTWGCRDVPIEFVGCWDTVNSVGTFTTKGLPFTAFNPLVKNFRHAIAMDERRAKFRTNLWSPSDQAIPGSPNFAMNDLQKFIHDMVTRKSVGLPATSVDEVWFAGCHCDVGGGSVKNETKPNLAHIPLRWMIRQCFLANTGMMFYKDDMKKKFHLDPDTLYPVVKKRSQAIAPKVNKVMAPKRQGPIDTAKSWGSWAWSYVPFIGGKKPEKEEEITINPDANEEEADAIDALAPIYDMLEIKPQMWLPFEKIGRLTPTWDPKLGKHAPKTYNKLPRNMRGPISIDQVKKVIVKAQVKVHRSVLARMNAQMPDGSFYVPKAVFSATKKPLTMDTPFTGEGAQFTWVD</sequence>
<evidence type="ECO:0000259" key="2">
    <source>
        <dbReference type="Pfam" id="PF09994"/>
    </source>
</evidence>
<gene>
    <name evidence="3" type="ORF">D9613_008427</name>
</gene>
<feature type="region of interest" description="Disordered" evidence="1">
    <location>
        <begin position="1"/>
        <end position="29"/>
    </location>
</feature>
<keyword evidence="4" id="KW-1185">Reference proteome</keyword>
<dbReference type="Pfam" id="PF09994">
    <property type="entry name" value="T6SS_Tle1-like_cat"/>
    <property type="match status" value="1"/>
</dbReference>